<dbReference type="SMART" id="SM00484">
    <property type="entry name" value="XPGI"/>
    <property type="match status" value="1"/>
</dbReference>
<evidence type="ECO:0000256" key="1">
    <source>
        <dbReference type="SAM" id="MobiDB-lite"/>
    </source>
</evidence>
<evidence type="ECO:0000259" key="3">
    <source>
        <dbReference type="SMART" id="SM00485"/>
    </source>
</evidence>
<dbReference type="InterPro" id="IPR006085">
    <property type="entry name" value="XPG_DNA_repair_N"/>
</dbReference>
<dbReference type="Gene3D" id="3.40.50.1010">
    <property type="entry name" value="5'-nuclease"/>
    <property type="match status" value="2"/>
</dbReference>
<dbReference type="SUPFAM" id="SSF88723">
    <property type="entry name" value="PIN domain-like"/>
    <property type="match status" value="1"/>
</dbReference>
<feature type="domain" description="XPG-I" evidence="2">
    <location>
        <begin position="412"/>
        <end position="496"/>
    </location>
</feature>
<dbReference type="OrthoDB" id="31113at2759"/>
<reference evidence="4 5" key="1">
    <citation type="submission" date="2019-05" db="EMBL/GenBank/DDBJ databases">
        <title>The compact genome of Giardia muris reveals important steps in the evolution of intestinal protozoan parasites.</title>
        <authorList>
            <person name="Xu F."/>
            <person name="Jimenez-Gonzalez A."/>
            <person name="Einarsson E."/>
            <person name="Astvaldsson A."/>
            <person name="Peirasmaki D."/>
            <person name="Eckmann L."/>
            <person name="Andersson J.O."/>
            <person name="Svard S.G."/>
            <person name="Jerlstrom-Hultqvist J."/>
        </authorList>
    </citation>
    <scope>NUCLEOTIDE SEQUENCE [LARGE SCALE GENOMIC DNA]</scope>
    <source>
        <strain evidence="4 5">Roberts-Thomson</strain>
    </source>
</reference>
<evidence type="ECO:0000313" key="5">
    <source>
        <dbReference type="Proteomes" id="UP000315496"/>
    </source>
</evidence>
<dbReference type="AlphaFoldDB" id="A0A4Z1SU80"/>
<keyword evidence="4" id="KW-0540">Nuclease</keyword>
<dbReference type="CDD" id="cd09897">
    <property type="entry name" value="H3TH_FEN1-XPG-like"/>
    <property type="match status" value="1"/>
</dbReference>
<dbReference type="PANTHER" id="PTHR11081:SF59">
    <property type="entry name" value="FI23547P1"/>
    <property type="match status" value="1"/>
</dbReference>
<dbReference type="PANTHER" id="PTHR11081">
    <property type="entry name" value="FLAP ENDONUCLEASE FAMILY MEMBER"/>
    <property type="match status" value="1"/>
</dbReference>
<keyword evidence="4" id="KW-0378">Hydrolase</keyword>
<dbReference type="Pfam" id="PF00752">
    <property type="entry name" value="XPG_N"/>
    <property type="match status" value="1"/>
</dbReference>
<comment type="caution">
    <text evidence="4">The sequence shown here is derived from an EMBL/GenBank/DDBJ whole genome shotgun (WGS) entry which is preliminary data.</text>
</comment>
<dbReference type="Proteomes" id="UP000315496">
    <property type="component" value="Chromosome 4"/>
</dbReference>
<name>A0A4Z1SU80_GIAMU</name>
<proteinExistence type="predicted"/>
<keyword evidence="4" id="KW-0255">Endonuclease</keyword>
<dbReference type="InterPro" id="IPR006086">
    <property type="entry name" value="XPG-I_dom"/>
</dbReference>
<dbReference type="PRINTS" id="PR00853">
    <property type="entry name" value="XPGRADSUPER"/>
</dbReference>
<dbReference type="GO" id="GO:0017108">
    <property type="term" value="F:5'-flap endonuclease activity"/>
    <property type="evidence" value="ECO:0007669"/>
    <property type="project" value="TreeGrafter"/>
</dbReference>
<dbReference type="InterPro" id="IPR006084">
    <property type="entry name" value="XPG/Rad2"/>
</dbReference>
<feature type="domain" description="XPG N-terminal" evidence="3">
    <location>
        <begin position="1"/>
        <end position="97"/>
    </location>
</feature>
<gene>
    <name evidence="4" type="ORF">GMRT_11044</name>
</gene>
<protein>
    <submittedName>
        <fullName evidence="4">Flap endonuclease XPG family protein</fullName>
    </submittedName>
</protein>
<accession>A0A4Z1SU80</accession>
<dbReference type="InterPro" id="IPR029060">
    <property type="entry name" value="PIN-like_dom_sf"/>
</dbReference>
<dbReference type="VEuPathDB" id="GiardiaDB:GMRT_11044"/>
<dbReference type="Pfam" id="PF00867">
    <property type="entry name" value="XPG_I"/>
    <property type="match status" value="1"/>
</dbReference>
<evidence type="ECO:0000259" key="2">
    <source>
        <dbReference type="SMART" id="SM00484"/>
    </source>
</evidence>
<evidence type="ECO:0000313" key="4">
    <source>
        <dbReference type="EMBL" id="TNJ27168.1"/>
    </source>
</evidence>
<keyword evidence="5" id="KW-1185">Reference proteome</keyword>
<dbReference type="EMBL" id="VDLU01000004">
    <property type="protein sequence ID" value="TNJ27168.1"/>
    <property type="molecule type" value="Genomic_DNA"/>
</dbReference>
<organism evidence="4 5">
    <name type="scientific">Giardia muris</name>
    <dbReference type="NCBI Taxonomy" id="5742"/>
    <lineage>
        <taxon>Eukaryota</taxon>
        <taxon>Metamonada</taxon>
        <taxon>Diplomonadida</taxon>
        <taxon>Hexamitidae</taxon>
        <taxon>Giardiinae</taxon>
        <taxon>Giardia</taxon>
    </lineage>
</organism>
<sequence>MGVRSLWRLLQALKTPPRELGAASTRQVAVDVAGLLYMHYSVRSRDDVNGYHASSALYIILEILEAGWRPVFVFDSGKPSWLKKAELQRRHAAQQEGSMVDDEEVQQELALLKERVANDVRSAKERRTEVQQNVSSNPVSNTYLEEVHRLLGEIQAEVASLTIGGQNQGDEHGHVDTLILDRELNKIASMHQEKVLRAIGLKELWNPLVHQKRAYARNMLKAALTETEVAKTQNDLLLRQPIPWLTPSLGEEEILAEVPTDMLQDDQNAATTARSEDSHESSHDSSHESRERGFDLFGEYYGNESTYSIDRDDHAAQILASLDRLTAHNAVALAKEYQVQLDGYMESTSIDIHPSSFFSSSNRAQSAPFETSTSTFLKFVNYRHGTGKRWVERSRETFLDDKIRREVASIAQLFQIPSLCSKPGIESEQVCAYLCKEGYAFATITNDSDAFLFGTPLIFRRESGVKKLVAYSQDTWQQYFSVADITFLAFLLGCDFCPGVLGFGPISAVETLLYVKYLLHPPSWLGLAAPTPRMELMELIVNFKSYYVSGDIPVVLKANSRQLAERYINVHYVIPYPEVELPPSFSSKDLGRIREEVCLKLRQTRQTSLRMYSTDPETSFATFSKNWNHIARMVHKETRVREMCIPITEGEALPDRILASLETPVSTWDPLSPILASPTRLERLATLTSLPEDKVRQLLVTGLAGLNTQTSSPNNSTVLDPEVKPEASKRLSQALFALAIFTRICRASTKPPNRAL</sequence>
<feature type="region of interest" description="Disordered" evidence="1">
    <location>
        <begin position="266"/>
        <end position="290"/>
    </location>
</feature>
<dbReference type="SMART" id="SM00485">
    <property type="entry name" value="XPGN"/>
    <property type="match status" value="1"/>
</dbReference>
<feature type="compositionally biased region" description="Basic and acidic residues" evidence="1">
    <location>
        <begin position="274"/>
        <end position="290"/>
    </location>
</feature>